<dbReference type="InterPro" id="IPR054189">
    <property type="entry name" value="DUF6894"/>
</dbReference>
<dbReference type="EMBL" id="JACHGI010000012">
    <property type="protein sequence ID" value="MBB6468772.1"/>
    <property type="molecule type" value="Genomic_DNA"/>
</dbReference>
<dbReference type="RefSeq" id="WP_184771567.1">
    <property type="nucleotide sequence ID" value="NZ_JACHGI010000012.1"/>
</dbReference>
<protein>
    <recommendedName>
        <fullName evidence="1">DUF6894 domain-containing protein</fullName>
    </recommendedName>
</protein>
<organism evidence="2 3">
    <name type="scientific">Aminobacter carboxidus</name>
    <dbReference type="NCBI Taxonomy" id="376165"/>
    <lineage>
        <taxon>Bacteria</taxon>
        <taxon>Pseudomonadati</taxon>
        <taxon>Pseudomonadota</taxon>
        <taxon>Alphaproteobacteria</taxon>
        <taxon>Hyphomicrobiales</taxon>
        <taxon>Phyllobacteriaceae</taxon>
        <taxon>Aminobacter</taxon>
    </lineage>
</organism>
<accession>A0A8E2BFH6</accession>
<evidence type="ECO:0000313" key="2">
    <source>
        <dbReference type="EMBL" id="MBB6468772.1"/>
    </source>
</evidence>
<dbReference type="Pfam" id="PF21834">
    <property type="entry name" value="DUF6894"/>
    <property type="match status" value="1"/>
</dbReference>
<sequence length="92" mass="10243">MPKYRFEFMHETDAAPVVLELADVEAAKAQAKQAMAENVLDHVAERQDPSMLSTRIYDEAGNVIATVDFHTVFPQNQVEELPAEDPSVKRSG</sequence>
<evidence type="ECO:0000259" key="1">
    <source>
        <dbReference type="Pfam" id="PF21834"/>
    </source>
</evidence>
<evidence type="ECO:0000313" key="3">
    <source>
        <dbReference type="Proteomes" id="UP000532373"/>
    </source>
</evidence>
<name>A0A8E2BFH6_9HYPH</name>
<feature type="domain" description="DUF6894" evidence="1">
    <location>
        <begin position="15"/>
        <end position="69"/>
    </location>
</feature>
<gene>
    <name evidence="2" type="ORF">HNQ96_004659</name>
</gene>
<reference evidence="2 3" key="1">
    <citation type="submission" date="2020-08" db="EMBL/GenBank/DDBJ databases">
        <title>Genomic Encyclopedia of Type Strains, Phase IV (KMG-IV): sequencing the most valuable type-strain genomes for metagenomic binning, comparative biology and taxonomic classification.</title>
        <authorList>
            <person name="Goeker M."/>
        </authorList>
    </citation>
    <scope>NUCLEOTIDE SEQUENCE [LARGE SCALE GENOMIC DNA]</scope>
    <source>
        <strain evidence="2 3">DSM 17454</strain>
    </source>
</reference>
<dbReference type="AlphaFoldDB" id="A0A8E2BFH6"/>
<comment type="caution">
    <text evidence="2">The sequence shown here is derived from an EMBL/GenBank/DDBJ whole genome shotgun (WGS) entry which is preliminary data.</text>
</comment>
<dbReference type="Proteomes" id="UP000532373">
    <property type="component" value="Unassembled WGS sequence"/>
</dbReference>
<proteinExistence type="predicted"/>